<gene>
    <name evidence="3" type="ORF">ACFQ63_07850</name>
</gene>
<dbReference type="InterPro" id="IPR028994">
    <property type="entry name" value="Integrin_alpha_N"/>
</dbReference>
<dbReference type="Pfam" id="PF13517">
    <property type="entry name" value="FG-GAP_3"/>
    <property type="match status" value="1"/>
</dbReference>
<evidence type="ECO:0000313" key="3">
    <source>
        <dbReference type="EMBL" id="MFE5979609.1"/>
    </source>
</evidence>
<organism evidence="3 4">
    <name type="scientific">Streptomyces wedmorensis</name>
    <dbReference type="NCBI Taxonomy" id="43759"/>
    <lineage>
        <taxon>Bacteria</taxon>
        <taxon>Bacillati</taxon>
        <taxon>Actinomycetota</taxon>
        <taxon>Actinomycetes</taxon>
        <taxon>Kitasatosporales</taxon>
        <taxon>Streptomycetaceae</taxon>
        <taxon>Streptomyces</taxon>
    </lineage>
</organism>
<feature type="chain" id="PRO_5047227741" evidence="2">
    <location>
        <begin position="34"/>
        <end position="738"/>
    </location>
</feature>
<dbReference type="Proteomes" id="UP001600424">
    <property type="component" value="Unassembled WGS sequence"/>
</dbReference>
<dbReference type="EMBL" id="JBHTRV010000004">
    <property type="protein sequence ID" value="MFE5979609.1"/>
    <property type="molecule type" value="Genomic_DNA"/>
</dbReference>
<dbReference type="RefSeq" id="WP_386251881.1">
    <property type="nucleotide sequence ID" value="NZ_JBHTRV010000004.1"/>
</dbReference>
<accession>A0ABW6IPS6</accession>
<proteinExistence type="predicted"/>
<name>A0ABW6IPS6_STRWE</name>
<comment type="caution">
    <text evidence="3">The sequence shown here is derived from an EMBL/GenBank/DDBJ whole genome shotgun (WGS) entry which is preliminary data.</text>
</comment>
<keyword evidence="4" id="KW-1185">Reference proteome</keyword>
<dbReference type="Gene3D" id="2.115.10.10">
    <property type="entry name" value="Tachylectin 2"/>
    <property type="match status" value="1"/>
</dbReference>
<dbReference type="InterPro" id="IPR006311">
    <property type="entry name" value="TAT_signal"/>
</dbReference>
<dbReference type="SUPFAM" id="SSF69318">
    <property type="entry name" value="Integrin alpha N-terminal domain"/>
    <property type="match status" value="1"/>
</dbReference>
<dbReference type="InterPro" id="IPR013517">
    <property type="entry name" value="FG-GAP"/>
</dbReference>
<evidence type="ECO:0000313" key="4">
    <source>
        <dbReference type="Proteomes" id="UP001600424"/>
    </source>
</evidence>
<sequence length="738" mass="77610">MQQARMTRRRIVTAAAVALAVTLGPLTALPAVATTTAATEGEAPQAAVLPLRSDARFSGGGPTGFLAYRVVDGKAVFEWTRYETGVTTTLPPGSYAVGRGTDIVRKSNGAVQSLYDMATGADPVVIDTSVLGEGYTTLGTAGSTLVAKKPNTAGGQDLHLVTKPQDTVLGRQVTGLPADAVITRVDIDSPDAALVLYSATVDGTAKSRAAVVDIKAGTVVAEYDAPQVTAYSDTALSATHLAWVETSSLSSNIALAIVTVRRDTGTTERIPLSRAQDVAVDFLGDWLTYGQRGGYDAWVRNPLHALTARSLTTGATVKLLDDFAGPFSGPAGTQMVRGGTLANGEGVYRISAGTDGALVTELVASTGIPTALTAVSENVPTVIDLDRDPVPVSTTWTVSRSRGGVRLELTHQQTGKKTTLEGRTGDAPSTKIVQWDGTFGWGDNILPAPNGAYTWRMTTHPSNGIGPTEKTGTFTVTRKAVPHDFNDNGTPDLLVREYSGQLSLYNTKTPYDAWSAGPAEPLGTGWNIYDRLVSPGNVAGTPHADIVARDKTGALWLYPGTGRTLAPRVRIGTGWQIYDRITGGSDLTGDGKPDLLATDMTGALWLYPGTGNTNAPLGARKQIGTGWGIYNQITATDNIAGAPAGDLVARDKDGNLWQYLGKGDGTLAPRTKIGSGWNTYTGLTGFGDADHDGRPDLVANDIQGNPYLHKGTGNWRAPFQAPIRLYHYGPGGWDPTMF</sequence>
<dbReference type="PROSITE" id="PS51318">
    <property type="entry name" value="TAT"/>
    <property type="match status" value="1"/>
</dbReference>
<evidence type="ECO:0000256" key="2">
    <source>
        <dbReference type="SAM" id="SignalP"/>
    </source>
</evidence>
<reference evidence="3 4" key="1">
    <citation type="submission" date="2024-09" db="EMBL/GenBank/DDBJ databases">
        <title>The Natural Products Discovery Center: Release of the First 8490 Sequenced Strains for Exploring Actinobacteria Biosynthetic Diversity.</title>
        <authorList>
            <person name="Kalkreuter E."/>
            <person name="Kautsar S.A."/>
            <person name="Yang D."/>
            <person name="Bader C.D."/>
            <person name="Teijaro C.N."/>
            <person name="Fluegel L."/>
            <person name="Davis C.M."/>
            <person name="Simpson J.R."/>
            <person name="Lauterbach L."/>
            <person name="Steele A.D."/>
            <person name="Gui C."/>
            <person name="Meng S."/>
            <person name="Li G."/>
            <person name="Viehrig K."/>
            <person name="Ye F."/>
            <person name="Su P."/>
            <person name="Kiefer A.F."/>
            <person name="Nichols A."/>
            <person name="Cepeda A.J."/>
            <person name="Yan W."/>
            <person name="Fan B."/>
            <person name="Jiang Y."/>
            <person name="Adhikari A."/>
            <person name="Zheng C.-J."/>
            <person name="Schuster L."/>
            <person name="Cowan T.M."/>
            <person name="Smanski M.J."/>
            <person name="Chevrette M.G."/>
            <person name="De Carvalho L.P.S."/>
            <person name="Shen B."/>
        </authorList>
    </citation>
    <scope>NUCLEOTIDE SEQUENCE [LARGE SCALE GENOMIC DNA]</scope>
    <source>
        <strain evidence="3 4">NPDC056472</strain>
    </source>
</reference>
<evidence type="ECO:0000256" key="1">
    <source>
        <dbReference type="ARBA" id="ARBA00022729"/>
    </source>
</evidence>
<protein>
    <submittedName>
        <fullName evidence="3">FG-GAP repeat domain-containing protein</fullName>
    </submittedName>
</protein>
<keyword evidence="1 2" id="KW-0732">Signal</keyword>
<feature type="signal peptide" evidence="2">
    <location>
        <begin position="1"/>
        <end position="33"/>
    </location>
</feature>